<reference evidence="2" key="1">
    <citation type="journal article" date="2013" name="Nature">
        <title>Draft genome of the wheat A-genome progenitor Triticum urartu.</title>
        <authorList>
            <person name="Ling H.Q."/>
            <person name="Zhao S."/>
            <person name="Liu D."/>
            <person name="Wang J."/>
            <person name="Sun H."/>
            <person name="Zhang C."/>
            <person name="Fan H."/>
            <person name="Li D."/>
            <person name="Dong L."/>
            <person name="Tao Y."/>
            <person name="Gao C."/>
            <person name="Wu H."/>
            <person name="Li Y."/>
            <person name="Cui Y."/>
            <person name="Guo X."/>
            <person name="Zheng S."/>
            <person name="Wang B."/>
            <person name="Yu K."/>
            <person name="Liang Q."/>
            <person name="Yang W."/>
            <person name="Lou X."/>
            <person name="Chen J."/>
            <person name="Feng M."/>
            <person name="Jian J."/>
            <person name="Zhang X."/>
            <person name="Luo G."/>
            <person name="Jiang Y."/>
            <person name="Liu J."/>
            <person name="Wang Z."/>
            <person name="Sha Y."/>
            <person name="Zhang B."/>
            <person name="Wu H."/>
            <person name="Tang D."/>
            <person name="Shen Q."/>
            <person name="Xue P."/>
            <person name="Zou S."/>
            <person name="Wang X."/>
            <person name="Liu X."/>
            <person name="Wang F."/>
            <person name="Yang Y."/>
            <person name="An X."/>
            <person name="Dong Z."/>
            <person name="Zhang K."/>
            <person name="Zhang X."/>
            <person name="Luo M.C."/>
            <person name="Dvorak J."/>
            <person name="Tong Y."/>
            <person name="Wang J."/>
            <person name="Yang H."/>
            <person name="Li Z."/>
            <person name="Wang D."/>
            <person name="Zhang A."/>
            <person name="Wang J."/>
        </authorList>
    </citation>
    <scope>NUCLEOTIDE SEQUENCE</scope>
    <source>
        <strain evidence="2">cv. G1812</strain>
    </source>
</reference>
<dbReference type="EnsemblPlants" id="TuG1812G0700000107.01.T01">
    <property type="protein sequence ID" value="TuG1812G0700000107.01.T01.cds462803"/>
    <property type="gene ID" value="TuG1812G0700000107.01"/>
</dbReference>
<evidence type="ECO:0000313" key="2">
    <source>
        <dbReference type="Proteomes" id="UP000015106"/>
    </source>
</evidence>
<evidence type="ECO:0000313" key="1">
    <source>
        <dbReference type="EnsemblPlants" id="TuG1812G0700000107.01.T01.cds462803"/>
    </source>
</evidence>
<sequence length="45" mass="5650">MGMDLQPGYSCTLRKNNTKWKWNSKRQKREMPKTHRILWFCKCYR</sequence>
<name>A0A8R7V0W5_TRIUA</name>
<accession>A0A8R7V0W5</accession>
<dbReference type="Proteomes" id="UP000015106">
    <property type="component" value="Chromosome 7"/>
</dbReference>
<reference evidence="1" key="2">
    <citation type="submission" date="2018-03" db="EMBL/GenBank/DDBJ databases">
        <title>The Triticum urartu genome reveals the dynamic nature of wheat genome evolution.</title>
        <authorList>
            <person name="Ling H."/>
            <person name="Ma B."/>
            <person name="Shi X."/>
            <person name="Liu H."/>
            <person name="Dong L."/>
            <person name="Sun H."/>
            <person name="Cao Y."/>
            <person name="Gao Q."/>
            <person name="Zheng S."/>
            <person name="Li Y."/>
            <person name="Yu Y."/>
            <person name="Du H."/>
            <person name="Qi M."/>
            <person name="Li Y."/>
            <person name="Yu H."/>
            <person name="Cui Y."/>
            <person name="Wang N."/>
            <person name="Chen C."/>
            <person name="Wu H."/>
            <person name="Zhao Y."/>
            <person name="Zhang J."/>
            <person name="Li Y."/>
            <person name="Zhou W."/>
            <person name="Zhang B."/>
            <person name="Hu W."/>
            <person name="Eijk M."/>
            <person name="Tang J."/>
            <person name="Witsenboer H."/>
            <person name="Zhao S."/>
            <person name="Li Z."/>
            <person name="Zhang A."/>
            <person name="Wang D."/>
            <person name="Liang C."/>
        </authorList>
    </citation>
    <scope>NUCLEOTIDE SEQUENCE [LARGE SCALE GENOMIC DNA]</scope>
    <source>
        <strain evidence="1">cv. G1812</strain>
    </source>
</reference>
<reference evidence="1" key="3">
    <citation type="submission" date="2022-06" db="UniProtKB">
        <authorList>
            <consortium name="EnsemblPlants"/>
        </authorList>
    </citation>
    <scope>IDENTIFICATION</scope>
</reference>
<dbReference type="Gramene" id="TuG1812G0700000107.01.T01">
    <property type="protein sequence ID" value="TuG1812G0700000107.01.T01.cds462803"/>
    <property type="gene ID" value="TuG1812G0700000107.01"/>
</dbReference>
<protein>
    <submittedName>
        <fullName evidence="1">Uncharacterized protein</fullName>
    </submittedName>
</protein>
<keyword evidence="2" id="KW-1185">Reference proteome</keyword>
<dbReference type="AlphaFoldDB" id="A0A8R7V0W5"/>
<organism evidence="1 2">
    <name type="scientific">Triticum urartu</name>
    <name type="common">Red wild einkorn</name>
    <name type="synonym">Crithodium urartu</name>
    <dbReference type="NCBI Taxonomy" id="4572"/>
    <lineage>
        <taxon>Eukaryota</taxon>
        <taxon>Viridiplantae</taxon>
        <taxon>Streptophyta</taxon>
        <taxon>Embryophyta</taxon>
        <taxon>Tracheophyta</taxon>
        <taxon>Spermatophyta</taxon>
        <taxon>Magnoliopsida</taxon>
        <taxon>Liliopsida</taxon>
        <taxon>Poales</taxon>
        <taxon>Poaceae</taxon>
        <taxon>BOP clade</taxon>
        <taxon>Pooideae</taxon>
        <taxon>Triticodae</taxon>
        <taxon>Triticeae</taxon>
        <taxon>Triticinae</taxon>
        <taxon>Triticum</taxon>
    </lineage>
</organism>
<proteinExistence type="predicted"/>